<reference evidence="2 3" key="1">
    <citation type="submission" date="2019-08" db="EMBL/GenBank/DDBJ databases">
        <title>Bradyrhizobium hipponensis sp. nov., a rhizobium isolated from a Lupinus angustifolius root nodule in Tunisia.</title>
        <authorList>
            <person name="Off K."/>
            <person name="Rejili M."/>
            <person name="Mars M."/>
            <person name="Brachmann A."/>
            <person name="Marin M."/>
        </authorList>
    </citation>
    <scope>NUCLEOTIDE SEQUENCE [LARGE SCALE GENOMIC DNA]</scope>
    <source>
        <strain evidence="3">aSej3</strain>
    </source>
</reference>
<keyword evidence="3" id="KW-1185">Reference proteome</keyword>
<dbReference type="EMBL" id="VSTH01000007">
    <property type="protein sequence ID" value="TYO68398.1"/>
    <property type="molecule type" value="Genomic_DNA"/>
</dbReference>
<name>A0A5S4YXS0_9BRAD</name>
<proteinExistence type="predicted"/>
<feature type="signal peptide" evidence="1">
    <location>
        <begin position="1"/>
        <end position="21"/>
    </location>
</feature>
<feature type="chain" id="PRO_5024427765" evidence="1">
    <location>
        <begin position="22"/>
        <end position="287"/>
    </location>
</feature>
<evidence type="ECO:0000313" key="3">
    <source>
        <dbReference type="Proteomes" id="UP000324797"/>
    </source>
</evidence>
<protein>
    <submittedName>
        <fullName evidence="2">Uncharacterized protein</fullName>
    </submittedName>
</protein>
<gene>
    <name evidence="2" type="ORF">FXV83_00775</name>
</gene>
<organism evidence="2 3">
    <name type="scientific">Bradyrhizobium hipponense</name>
    <dbReference type="NCBI Taxonomy" id="2605638"/>
    <lineage>
        <taxon>Bacteria</taxon>
        <taxon>Pseudomonadati</taxon>
        <taxon>Pseudomonadota</taxon>
        <taxon>Alphaproteobacteria</taxon>
        <taxon>Hyphomicrobiales</taxon>
        <taxon>Nitrobacteraceae</taxon>
        <taxon>Bradyrhizobium</taxon>
    </lineage>
</organism>
<dbReference type="RefSeq" id="WP_148736807.1">
    <property type="nucleotide sequence ID" value="NZ_VSTH01000007.1"/>
</dbReference>
<sequence length="287" mass="30852">MKMISACFVIAAALFPFPARSESPDGGFNKYVLTAVKMLGESRAAKGYGSAAFTQDLTFGDDGILKASGPPITMCVAAQLEVLVEALNLYARETKDVSPFHYIPKVTWARLRPLDLRGQIWMVNGSPSTGAAHAFENFGMGKRIAFKNLFPGTFVNFNRTRTGHGVVFLGYIDKTGADLSDYSNLVAGFKYFSAQGMGKPDGGLGYRWGFFADAGCPSLPADKKRDCGIIRSEANNLLVGGYVAMPNMWDAEKAAAQVLSNNVATDPALTTEGTLNESYFSGITTDD</sequence>
<dbReference type="Proteomes" id="UP000324797">
    <property type="component" value="Unassembled WGS sequence"/>
</dbReference>
<accession>A0A5S4YXS0</accession>
<evidence type="ECO:0000256" key="1">
    <source>
        <dbReference type="SAM" id="SignalP"/>
    </source>
</evidence>
<dbReference type="AlphaFoldDB" id="A0A5S4YXS0"/>
<comment type="caution">
    <text evidence="2">The sequence shown here is derived from an EMBL/GenBank/DDBJ whole genome shotgun (WGS) entry which is preliminary data.</text>
</comment>
<evidence type="ECO:0000313" key="2">
    <source>
        <dbReference type="EMBL" id="TYO68398.1"/>
    </source>
</evidence>
<keyword evidence="1" id="KW-0732">Signal</keyword>